<keyword evidence="2" id="KW-1185">Reference proteome</keyword>
<gene>
    <name evidence="1" type="ORF">AJ79_08727</name>
</gene>
<dbReference type="Proteomes" id="UP000223968">
    <property type="component" value="Unassembled WGS sequence"/>
</dbReference>
<reference evidence="1 2" key="1">
    <citation type="submission" date="2017-10" db="EMBL/GenBank/DDBJ databases">
        <title>Comparative genomics in systemic dimorphic fungi from Ajellomycetaceae.</title>
        <authorList>
            <person name="Munoz J.F."/>
            <person name="Mcewen J.G."/>
            <person name="Clay O.K."/>
            <person name="Cuomo C.A."/>
        </authorList>
    </citation>
    <scope>NUCLEOTIDE SEQUENCE [LARGE SCALE GENOMIC DNA]</scope>
    <source>
        <strain evidence="1 2">UAMH5409</strain>
    </source>
</reference>
<evidence type="ECO:0000313" key="2">
    <source>
        <dbReference type="Proteomes" id="UP000223968"/>
    </source>
</evidence>
<protein>
    <submittedName>
        <fullName evidence="1">Uncharacterized protein</fullName>
    </submittedName>
</protein>
<comment type="caution">
    <text evidence="1">The sequence shown here is derived from an EMBL/GenBank/DDBJ whole genome shotgun (WGS) entry which is preliminary data.</text>
</comment>
<proteinExistence type="predicted"/>
<dbReference type="EMBL" id="PDNB01000216">
    <property type="protein sequence ID" value="PGG98952.1"/>
    <property type="molecule type" value="Genomic_DNA"/>
</dbReference>
<name>A0A2B7WQQ4_9EURO</name>
<accession>A0A2B7WQQ4</accession>
<dbReference type="AlphaFoldDB" id="A0A2B7WQQ4"/>
<sequence length="54" mass="6289">MELPEGWIATPTWEYLLSPRHLDDLTDSISTAQQKGKYTDFTLIYENVELHYTG</sequence>
<evidence type="ECO:0000313" key="1">
    <source>
        <dbReference type="EMBL" id="PGG98952.1"/>
    </source>
</evidence>
<organism evidence="1 2">
    <name type="scientific">Helicocarpus griseus UAMH5409</name>
    <dbReference type="NCBI Taxonomy" id="1447875"/>
    <lineage>
        <taxon>Eukaryota</taxon>
        <taxon>Fungi</taxon>
        <taxon>Dikarya</taxon>
        <taxon>Ascomycota</taxon>
        <taxon>Pezizomycotina</taxon>
        <taxon>Eurotiomycetes</taxon>
        <taxon>Eurotiomycetidae</taxon>
        <taxon>Onygenales</taxon>
        <taxon>Ajellomycetaceae</taxon>
        <taxon>Helicocarpus</taxon>
    </lineage>
</organism>